<dbReference type="PANTHER" id="PTHR47723">
    <property type="entry name" value="OS05G0353850 PROTEIN"/>
    <property type="match status" value="1"/>
</dbReference>
<dbReference type="Pfam" id="PF13456">
    <property type="entry name" value="RVT_3"/>
    <property type="match status" value="1"/>
</dbReference>
<proteinExistence type="predicted"/>
<reference evidence="2 3" key="1">
    <citation type="journal article" date="2019" name="Genome Biol. Evol.">
        <title>Insights into the evolution of the New World diploid cottons (Gossypium, subgenus Houzingenia) based on genome sequencing.</title>
        <authorList>
            <person name="Grover C.E."/>
            <person name="Arick M.A. 2nd"/>
            <person name="Thrash A."/>
            <person name="Conover J.L."/>
            <person name="Sanders W.S."/>
            <person name="Peterson D.G."/>
            <person name="Frelichowski J.E."/>
            <person name="Scheffler J.A."/>
            <person name="Scheffler B.E."/>
            <person name="Wendel J.F."/>
        </authorList>
    </citation>
    <scope>NUCLEOTIDE SEQUENCE [LARGE SCALE GENOMIC DNA]</scope>
    <source>
        <strain evidence="2">27</strain>
        <tissue evidence="2">Leaf</tissue>
    </source>
</reference>
<evidence type="ECO:0000313" key="3">
    <source>
        <dbReference type="Proteomes" id="UP000593561"/>
    </source>
</evidence>
<evidence type="ECO:0000313" key="2">
    <source>
        <dbReference type="EMBL" id="MBA0605385.1"/>
    </source>
</evidence>
<feature type="domain" description="RNase H type-1" evidence="1">
    <location>
        <begin position="68"/>
        <end position="132"/>
    </location>
</feature>
<sequence length="159" mass="18488">MSRKEISDWTINYLRELDGLEKKTLTRRIGHEMWEPLCDPFIKINFDGAFNPYQERSSSEVLWLGFWLGLVCVTIEDDSLTTIKKAKSISKDKFKIGAIVINIQQCKERFQQINFRHISRSGNSLAHHLAKASLKKGEDIYLVGGVSNYIRRAEEQRRQ</sequence>
<organism evidence="2 3">
    <name type="scientific">Gossypium davidsonii</name>
    <name type="common">Davidson's cotton</name>
    <name type="synonym">Gossypium klotzschianum subsp. davidsonii</name>
    <dbReference type="NCBI Taxonomy" id="34287"/>
    <lineage>
        <taxon>Eukaryota</taxon>
        <taxon>Viridiplantae</taxon>
        <taxon>Streptophyta</taxon>
        <taxon>Embryophyta</taxon>
        <taxon>Tracheophyta</taxon>
        <taxon>Spermatophyta</taxon>
        <taxon>Magnoliopsida</taxon>
        <taxon>eudicotyledons</taxon>
        <taxon>Gunneridae</taxon>
        <taxon>Pentapetalae</taxon>
        <taxon>rosids</taxon>
        <taxon>malvids</taxon>
        <taxon>Malvales</taxon>
        <taxon>Malvaceae</taxon>
        <taxon>Malvoideae</taxon>
        <taxon>Gossypium</taxon>
    </lineage>
</organism>
<evidence type="ECO:0000259" key="1">
    <source>
        <dbReference type="Pfam" id="PF13456"/>
    </source>
</evidence>
<dbReference type="Proteomes" id="UP000593561">
    <property type="component" value="Unassembled WGS sequence"/>
</dbReference>
<dbReference type="GO" id="GO:0004523">
    <property type="term" value="F:RNA-DNA hybrid ribonuclease activity"/>
    <property type="evidence" value="ECO:0007669"/>
    <property type="project" value="InterPro"/>
</dbReference>
<dbReference type="Gene3D" id="3.30.420.10">
    <property type="entry name" value="Ribonuclease H-like superfamily/Ribonuclease H"/>
    <property type="match status" value="1"/>
</dbReference>
<gene>
    <name evidence="2" type="ORF">Godav_017971</name>
</gene>
<keyword evidence="3" id="KW-1185">Reference proteome</keyword>
<accession>A0A7J8QV44</accession>
<protein>
    <recommendedName>
        <fullName evidence="1">RNase H type-1 domain-containing protein</fullName>
    </recommendedName>
</protein>
<dbReference type="InterPro" id="IPR053151">
    <property type="entry name" value="RNase_H-like"/>
</dbReference>
<dbReference type="AlphaFoldDB" id="A0A7J8QV44"/>
<dbReference type="PANTHER" id="PTHR47723:SF19">
    <property type="entry name" value="POLYNUCLEOTIDYL TRANSFERASE, RIBONUCLEASE H-LIKE SUPERFAMILY PROTEIN"/>
    <property type="match status" value="1"/>
</dbReference>
<dbReference type="GO" id="GO:0003676">
    <property type="term" value="F:nucleic acid binding"/>
    <property type="evidence" value="ECO:0007669"/>
    <property type="project" value="InterPro"/>
</dbReference>
<comment type="caution">
    <text evidence="2">The sequence shown here is derived from an EMBL/GenBank/DDBJ whole genome shotgun (WGS) entry which is preliminary data.</text>
</comment>
<dbReference type="InterPro" id="IPR002156">
    <property type="entry name" value="RNaseH_domain"/>
</dbReference>
<dbReference type="EMBL" id="JABFAC010000001">
    <property type="protein sequence ID" value="MBA0605385.1"/>
    <property type="molecule type" value="Genomic_DNA"/>
</dbReference>
<dbReference type="InterPro" id="IPR036397">
    <property type="entry name" value="RNaseH_sf"/>
</dbReference>
<name>A0A7J8QV44_GOSDV</name>